<dbReference type="Gene3D" id="1.10.510.10">
    <property type="entry name" value="Transferase(Phosphotransferase) domain 1"/>
    <property type="match status" value="1"/>
</dbReference>
<dbReference type="InterPro" id="IPR008271">
    <property type="entry name" value="Ser/Thr_kinase_AS"/>
</dbReference>
<evidence type="ECO:0000313" key="2">
    <source>
        <dbReference type="EMBL" id="GIL76019.1"/>
    </source>
</evidence>
<keyword evidence="3" id="KW-1185">Reference proteome</keyword>
<organism evidence="2 3">
    <name type="scientific">Volvox reticuliferus</name>
    <dbReference type="NCBI Taxonomy" id="1737510"/>
    <lineage>
        <taxon>Eukaryota</taxon>
        <taxon>Viridiplantae</taxon>
        <taxon>Chlorophyta</taxon>
        <taxon>core chlorophytes</taxon>
        <taxon>Chlorophyceae</taxon>
        <taxon>CS clade</taxon>
        <taxon>Chlamydomonadales</taxon>
        <taxon>Volvocaceae</taxon>
        <taxon>Volvox</taxon>
    </lineage>
</organism>
<dbReference type="AlphaFoldDB" id="A0A8J4C5P8"/>
<dbReference type="GO" id="GO:0005524">
    <property type="term" value="F:ATP binding"/>
    <property type="evidence" value="ECO:0007669"/>
    <property type="project" value="InterPro"/>
</dbReference>
<dbReference type="OrthoDB" id="122279at2759"/>
<dbReference type="PANTHER" id="PTHR44329:SF214">
    <property type="entry name" value="PROTEIN KINASE DOMAIN-CONTAINING PROTEIN"/>
    <property type="match status" value="1"/>
</dbReference>
<name>A0A8J4C5P8_9CHLO</name>
<gene>
    <name evidence="2" type="ORF">Vretifemale_5761</name>
</gene>
<dbReference type="InterPro" id="IPR011009">
    <property type="entry name" value="Kinase-like_dom_sf"/>
</dbReference>
<dbReference type="SUPFAM" id="SSF56112">
    <property type="entry name" value="Protein kinase-like (PK-like)"/>
    <property type="match status" value="1"/>
</dbReference>
<feature type="domain" description="Protein kinase" evidence="1">
    <location>
        <begin position="1"/>
        <end position="179"/>
    </location>
</feature>
<sequence>MASNGSAAQQAMALSPPAMVICMEYCDAGSLADAIVRGAFRQPALGLYGTTQPNMRAILATLLEVALALRHLHSLRLVHCDLKPSNVLLRYSARDPRGFTAKLSDFGLVRLMEPCGEGGRLAIPKGVTHGTITHMAPVRSKTDTRRVRVRPRPFFGLFDQRPFTGPFSPHGRLRNRRRY</sequence>
<dbReference type="PROSITE" id="PS00108">
    <property type="entry name" value="PROTEIN_KINASE_ST"/>
    <property type="match status" value="1"/>
</dbReference>
<dbReference type="PANTHER" id="PTHR44329">
    <property type="entry name" value="SERINE/THREONINE-PROTEIN KINASE TNNI3K-RELATED"/>
    <property type="match status" value="1"/>
</dbReference>
<dbReference type="InterPro" id="IPR000719">
    <property type="entry name" value="Prot_kinase_dom"/>
</dbReference>
<dbReference type="Proteomes" id="UP000747110">
    <property type="component" value="Unassembled WGS sequence"/>
</dbReference>
<accession>A0A8J4C5P8</accession>
<evidence type="ECO:0000313" key="3">
    <source>
        <dbReference type="Proteomes" id="UP000747110"/>
    </source>
</evidence>
<protein>
    <recommendedName>
        <fullName evidence="1">Protein kinase domain-containing protein</fullName>
    </recommendedName>
</protein>
<dbReference type="PROSITE" id="PS50011">
    <property type="entry name" value="PROTEIN_KINASE_DOM"/>
    <property type="match status" value="1"/>
</dbReference>
<dbReference type="EMBL" id="BNCP01000008">
    <property type="protein sequence ID" value="GIL76019.1"/>
    <property type="molecule type" value="Genomic_DNA"/>
</dbReference>
<comment type="caution">
    <text evidence="2">The sequence shown here is derived from an EMBL/GenBank/DDBJ whole genome shotgun (WGS) entry which is preliminary data.</text>
</comment>
<proteinExistence type="predicted"/>
<evidence type="ECO:0000259" key="1">
    <source>
        <dbReference type="PROSITE" id="PS50011"/>
    </source>
</evidence>
<dbReference type="InterPro" id="IPR051681">
    <property type="entry name" value="Ser/Thr_Kinases-Pseudokinases"/>
</dbReference>
<dbReference type="GO" id="GO:0004674">
    <property type="term" value="F:protein serine/threonine kinase activity"/>
    <property type="evidence" value="ECO:0007669"/>
    <property type="project" value="TreeGrafter"/>
</dbReference>
<reference evidence="2" key="1">
    <citation type="journal article" date="2021" name="Proc. Natl. Acad. Sci. U.S.A.">
        <title>Three genomes in the algal genus Volvox reveal the fate of a haploid sex-determining region after a transition to homothallism.</title>
        <authorList>
            <person name="Yamamoto K."/>
            <person name="Hamaji T."/>
            <person name="Kawai-Toyooka H."/>
            <person name="Matsuzaki R."/>
            <person name="Takahashi F."/>
            <person name="Nishimura Y."/>
            <person name="Kawachi M."/>
            <person name="Noguchi H."/>
            <person name="Minakuchi Y."/>
            <person name="Umen J.G."/>
            <person name="Toyoda A."/>
            <person name="Nozaki H."/>
        </authorList>
    </citation>
    <scope>NUCLEOTIDE SEQUENCE</scope>
    <source>
        <strain evidence="2">NIES-3786</strain>
    </source>
</reference>
<dbReference type="Pfam" id="PF00069">
    <property type="entry name" value="Pkinase"/>
    <property type="match status" value="1"/>
</dbReference>